<evidence type="ECO:0000313" key="2">
    <source>
        <dbReference type="Proteomes" id="UP001201873"/>
    </source>
</evidence>
<protein>
    <submittedName>
        <fullName evidence="1">Enoyl-CoA hydratase-related protein</fullName>
    </submittedName>
</protein>
<dbReference type="CDD" id="cd06558">
    <property type="entry name" value="crotonase-like"/>
    <property type="match status" value="1"/>
</dbReference>
<comment type="caution">
    <text evidence="1">The sequence shown here is derived from an EMBL/GenBank/DDBJ whole genome shotgun (WGS) entry which is preliminary data.</text>
</comment>
<proteinExistence type="predicted"/>
<dbReference type="InterPro" id="IPR001753">
    <property type="entry name" value="Enoyl-CoA_hydra/iso"/>
</dbReference>
<dbReference type="SUPFAM" id="SSF52096">
    <property type="entry name" value="ClpP/crotonase"/>
    <property type="match status" value="1"/>
</dbReference>
<reference evidence="1 2" key="1">
    <citation type="submission" date="2022-04" db="EMBL/GenBank/DDBJ databases">
        <title>Genome diversity in the genus Frankia.</title>
        <authorList>
            <person name="Carlos-Shanley C."/>
            <person name="Hahn D."/>
        </authorList>
    </citation>
    <scope>NUCLEOTIDE SEQUENCE [LARGE SCALE GENOMIC DNA]</scope>
    <source>
        <strain evidence="1 2">Ag45/Mut15</strain>
    </source>
</reference>
<gene>
    <name evidence="1" type="ORF">MXD59_23835</name>
</gene>
<dbReference type="Proteomes" id="UP001201873">
    <property type="component" value="Unassembled WGS sequence"/>
</dbReference>
<evidence type="ECO:0000313" key="1">
    <source>
        <dbReference type="EMBL" id="MCK9878755.1"/>
    </source>
</evidence>
<dbReference type="PANTHER" id="PTHR11941:SF75">
    <property type="entry name" value="ENOYL-COA HYDRATASE_ISOMERASE FAMILY PROTEIN"/>
    <property type="match status" value="1"/>
</dbReference>
<dbReference type="EMBL" id="JALKFT010000043">
    <property type="protein sequence ID" value="MCK9878755.1"/>
    <property type="molecule type" value="Genomic_DNA"/>
</dbReference>
<dbReference type="Pfam" id="PF00378">
    <property type="entry name" value="ECH_1"/>
    <property type="match status" value="1"/>
</dbReference>
<dbReference type="Gene3D" id="3.90.226.10">
    <property type="entry name" value="2-enoyl-CoA Hydratase, Chain A, domain 1"/>
    <property type="match status" value="1"/>
</dbReference>
<dbReference type="InterPro" id="IPR029045">
    <property type="entry name" value="ClpP/crotonase-like_dom_sf"/>
</dbReference>
<organism evidence="1 2">
    <name type="scientific">Frankia umida</name>
    <dbReference type="NCBI Taxonomy" id="573489"/>
    <lineage>
        <taxon>Bacteria</taxon>
        <taxon>Bacillati</taxon>
        <taxon>Actinomycetota</taxon>
        <taxon>Actinomycetes</taxon>
        <taxon>Frankiales</taxon>
        <taxon>Frankiaceae</taxon>
        <taxon>Frankia</taxon>
    </lineage>
</organism>
<name>A0ABT0K4R1_9ACTN</name>
<dbReference type="PANTHER" id="PTHR11941">
    <property type="entry name" value="ENOYL-COA HYDRATASE-RELATED"/>
    <property type="match status" value="1"/>
</dbReference>
<sequence>MKRDGEVFVLHLDPDDENRFHPYWIDAVEAALDEAAAAEGPRALVTVGSGRFWSNGLALDWLLSHTDQVGPYLDRVHRLLARTLASPVVTVAALNGHAFAAGAIWALAHDLRVMRTDRGYFCLPEVDIDLPFTPGMSALVRARLAPSTAHLAMTTGQRYGGQQALGAGIVDAVASADGLLGAALELARPLAAKTKPARAQIKETLYAEALAALRTPTPGV</sequence>
<accession>A0ABT0K4R1</accession>
<keyword evidence="2" id="KW-1185">Reference proteome</keyword>